<sequence>MARAEPSGQDSAVLVRPSRRSRRRLVRTLVLATLGLVSVGLALWMLLDPDATDDLAAVAGLFVGVASLLLALVDFYRQEPADPDPAAYADNLARTLNTQWLEEAEARRLRDPRVLPLTWTTTTRPVADEPRGTASGGRVLRIRMDGRLGGRFDEVIAQLSAGYAQLQDRRLVVIGEPGAGKTVLAMLLTLGLLGNREPGDPVPVLLPAASWDPVRERLDDWIVRTLALPYYNGRPEIPRTLLTHGLLLPVLDGLDEIPESARRGAIRGINHAIGGERPVVVTCRATEYEDLIQGGAPALRRAPVVEVLPVPPQDVIAYLREVDWPSTTRWDQVFAHVRAAPHGPAAAALSTPLMVTLARLVYQRGGGDPAELLDEERFDCRYAVEDHLTQRVVDAAYAPDPRQPDGERADERERWDADRARRWLTFLACYLHDHRERDLAWWLMSERLLSRWAGPVVGICLGGAVAVLAFVWMVTTGVVSGSELVILSLVIGGGFALLSDVVWYAVQVRPPGRMTLSVRDSIGRLGRGFRSGAALSLVSVLPLVLAVAGFRVFLQLGGPGTTASAKLWSVAVLVCLSLAGVFGLALAAHNWLHAPPSHAAQVSPRNTLRQDRRSAVTGALIAGLLVGATGLLGWVTGMFLGDLVFGLLTGWSGWPGTGHLAELAWEEWSTALAVFDGASPWKILLGLAVLLPAGVFALLILMTRSWPRFVVARTYLAMRGRLPWRLMAFLEDARRRELLRQSGGVFQFRHIRLQEALAGQPTHAPQRQDSTSAAAGAVRRRLVLRAGAVTTVAVTAGGLLLRFRDQSSAVFPEPSGAPMTGVAFRPGSSGELAVAAGSGDVWLWDGHDPRRPPSLRRARPNEDTGWTSLAFHRGGRFLVVEPGTGTELWDVASGSHRLFTGDESGSDTYQVAFQPGGEYLVVSSSFELSVWRVTNGGILHHITNAGSFGGSYYRAEGVTVGTTSALLRDGTLVVPDENNTVWRRDPPQFDTKVKLFRTRPGGDNGHGLAALDVWIEPGIAVDPRRNRLAVYGSSGGQLFRDGAGTPGRLWEEGVALGAAQSAVFNPTSDYLAVAEPFGDVHIWNISGLRPRVTRTLHGHTNSVVSMAFSPSGDHLATASYDATVRLWNVGDLA</sequence>
<dbReference type="Proteomes" id="UP001223072">
    <property type="component" value="Unassembled WGS sequence"/>
</dbReference>
<feature type="transmembrane region" description="Helical" evidence="4">
    <location>
        <begin position="56"/>
        <end position="76"/>
    </location>
</feature>
<feature type="transmembrane region" description="Helical" evidence="4">
    <location>
        <begin position="484"/>
        <end position="506"/>
    </location>
</feature>
<dbReference type="SUPFAM" id="SSF50998">
    <property type="entry name" value="Quinoprotein alcohol dehydrogenase-like"/>
    <property type="match status" value="1"/>
</dbReference>
<dbReference type="PROSITE" id="PS50294">
    <property type="entry name" value="WD_REPEATS_REGION"/>
    <property type="match status" value="1"/>
</dbReference>
<reference evidence="6 7" key="1">
    <citation type="submission" date="2023-07" db="EMBL/GenBank/DDBJ databases">
        <title>Comparative genomics of wheat-associated soil bacteria to identify genetic determinants of phenazine resistance.</title>
        <authorList>
            <person name="Mouncey N."/>
        </authorList>
    </citation>
    <scope>NUCLEOTIDE SEQUENCE [LARGE SCALE GENOMIC DNA]</scope>
    <source>
        <strain evidence="6 7">W2I16</strain>
    </source>
</reference>
<dbReference type="Gene3D" id="2.130.10.10">
    <property type="entry name" value="YVTN repeat-like/Quinoprotein amine dehydrogenase"/>
    <property type="match status" value="2"/>
</dbReference>
<dbReference type="PROSITE" id="PS50082">
    <property type="entry name" value="WD_REPEATS_2"/>
    <property type="match status" value="1"/>
</dbReference>
<protein>
    <recommendedName>
        <fullName evidence="5">NACHT domain-containing protein</fullName>
    </recommendedName>
</protein>
<gene>
    <name evidence="6" type="ORF">QFZ49_005111</name>
</gene>
<dbReference type="InterPro" id="IPR015943">
    <property type="entry name" value="WD40/YVTN_repeat-like_dom_sf"/>
</dbReference>
<feature type="transmembrane region" description="Helical" evidence="4">
    <location>
        <begin position="566"/>
        <end position="588"/>
    </location>
</feature>
<dbReference type="SMART" id="SM00320">
    <property type="entry name" value="WD40"/>
    <property type="match status" value="3"/>
</dbReference>
<evidence type="ECO:0000313" key="7">
    <source>
        <dbReference type="Proteomes" id="UP001223072"/>
    </source>
</evidence>
<dbReference type="PROSITE" id="PS00678">
    <property type="entry name" value="WD_REPEATS_1"/>
    <property type="match status" value="1"/>
</dbReference>
<dbReference type="Gene3D" id="3.40.50.300">
    <property type="entry name" value="P-loop containing nucleotide triphosphate hydrolases"/>
    <property type="match status" value="1"/>
</dbReference>
<feature type="transmembrane region" description="Helical" evidence="4">
    <location>
        <begin position="25"/>
        <end position="44"/>
    </location>
</feature>
<name>A0ABU0RT09_9ACTN</name>
<dbReference type="PROSITE" id="PS50837">
    <property type="entry name" value="NACHT"/>
    <property type="match status" value="1"/>
</dbReference>
<keyword evidence="4" id="KW-0472">Membrane</keyword>
<evidence type="ECO:0000256" key="2">
    <source>
        <dbReference type="ARBA" id="ARBA00022737"/>
    </source>
</evidence>
<organism evidence="6 7">
    <name type="scientific">Streptomyces turgidiscabies</name>
    <dbReference type="NCBI Taxonomy" id="85558"/>
    <lineage>
        <taxon>Bacteria</taxon>
        <taxon>Bacillati</taxon>
        <taxon>Actinomycetota</taxon>
        <taxon>Actinomycetes</taxon>
        <taxon>Kitasatosporales</taxon>
        <taxon>Streptomycetaceae</taxon>
        <taxon>Streptomyces</taxon>
    </lineage>
</organism>
<keyword evidence="2" id="KW-0677">Repeat</keyword>
<keyword evidence="1 3" id="KW-0853">WD repeat</keyword>
<feature type="domain" description="NACHT" evidence="5">
    <location>
        <begin position="169"/>
        <end position="257"/>
    </location>
</feature>
<keyword evidence="4" id="KW-1133">Transmembrane helix</keyword>
<feature type="repeat" description="WD" evidence="3">
    <location>
        <begin position="1096"/>
        <end position="1133"/>
    </location>
</feature>
<evidence type="ECO:0000313" key="6">
    <source>
        <dbReference type="EMBL" id="MDQ0935140.1"/>
    </source>
</evidence>
<feature type="transmembrane region" description="Helical" evidence="4">
    <location>
        <begin position="452"/>
        <end position="472"/>
    </location>
</feature>
<dbReference type="EMBL" id="JAUSZS010000006">
    <property type="protein sequence ID" value="MDQ0935140.1"/>
    <property type="molecule type" value="Genomic_DNA"/>
</dbReference>
<dbReference type="InterPro" id="IPR019775">
    <property type="entry name" value="WD40_repeat_CS"/>
</dbReference>
<dbReference type="SUPFAM" id="SSF52540">
    <property type="entry name" value="P-loop containing nucleoside triphosphate hydrolases"/>
    <property type="match status" value="1"/>
</dbReference>
<feature type="transmembrane region" description="Helical" evidence="4">
    <location>
        <begin position="533"/>
        <end position="554"/>
    </location>
</feature>
<feature type="transmembrane region" description="Helical" evidence="4">
    <location>
        <begin position="615"/>
        <end position="640"/>
    </location>
</feature>
<feature type="transmembrane region" description="Helical" evidence="4">
    <location>
        <begin position="683"/>
        <end position="703"/>
    </location>
</feature>
<comment type="caution">
    <text evidence="6">The sequence shown here is derived from an EMBL/GenBank/DDBJ whole genome shotgun (WGS) entry which is preliminary data.</text>
</comment>
<dbReference type="InterPro" id="IPR007111">
    <property type="entry name" value="NACHT_NTPase"/>
</dbReference>
<dbReference type="InterPro" id="IPR027417">
    <property type="entry name" value="P-loop_NTPase"/>
</dbReference>
<dbReference type="Pfam" id="PF05729">
    <property type="entry name" value="NACHT"/>
    <property type="match status" value="1"/>
</dbReference>
<evidence type="ECO:0000259" key="5">
    <source>
        <dbReference type="PROSITE" id="PS50837"/>
    </source>
</evidence>
<dbReference type="Pfam" id="PF00400">
    <property type="entry name" value="WD40"/>
    <property type="match status" value="1"/>
</dbReference>
<keyword evidence="4" id="KW-0812">Transmembrane</keyword>
<dbReference type="InterPro" id="IPR050505">
    <property type="entry name" value="WDR55/POC1"/>
</dbReference>
<dbReference type="InterPro" id="IPR001680">
    <property type="entry name" value="WD40_rpt"/>
</dbReference>
<proteinExistence type="predicted"/>
<feature type="transmembrane region" description="Helical" evidence="4">
    <location>
        <begin position="782"/>
        <end position="801"/>
    </location>
</feature>
<evidence type="ECO:0000256" key="3">
    <source>
        <dbReference type="PROSITE-ProRule" id="PRU00221"/>
    </source>
</evidence>
<dbReference type="PANTHER" id="PTHR44019">
    <property type="entry name" value="WD REPEAT-CONTAINING PROTEIN 55"/>
    <property type="match status" value="1"/>
</dbReference>
<accession>A0ABU0RT09</accession>
<keyword evidence="7" id="KW-1185">Reference proteome</keyword>
<dbReference type="PANTHER" id="PTHR44019:SF8">
    <property type="entry name" value="POC1 CENTRIOLAR PROTEIN HOMOLOG"/>
    <property type="match status" value="1"/>
</dbReference>
<evidence type="ECO:0000256" key="4">
    <source>
        <dbReference type="SAM" id="Phobius"/>
    </source>
</evidence>
<dbReference type="InterPro" id="IPR011047">
    <property type="entry name" value="Quinoprotein_ADH-like_sf"/>
</dbReference>
<evidence type="ECO:0000256" key="1">
    <source>
        <dbReference type="ARBA" id="ARBA00022574"/>
    </source>
</evidence>